<name>A0A5J9VZ32_9POAL</name>
<feature type="non-terminal residue" evidence="2">
    <location>
        <position position="1"/>
    </location>
</feature>
<sequence>MTPPPNLRRFRRRRRHRHRSLQQLMDDVVEEILLRLPPDDPACLVRFSAAWRRILTDAAFSGRYRAFHTGLRRFSASSATLASPSPISSPRPSHGRGRLPPRPHPPVRHQLRGTRRRDPINGDKHRLPLKFIILDYPWNAAVVCAAGGSCDHSGCRGGPFRVAVVGTVDDDVPTACIYSSEAGAWSAPTTIQTDEIVNPRLPVALVGDALYFLFEFSVGVLRYDMSTLGLSVINRPPSYSRGTALMPADDGGLGFAGMDRNNILRLGLRKTGDAGWAAPHRIIDLEELLPLGVGHHMPMLMGIADGAYAIFANTDDDVFIIDLKSLKARKVCKRERSSFVFPYIIAFYNAGPGNDHQE</sequence>
<dbReference type="InterPro" id="IPR036047">
    <property type="entry name" value="F-box-like_dom_sf"/>
</dbReference>
<dbReference type="Gramene" id="TVU40887">
    <property type="protein sequence ID" value="TVU40887"/>
    <property type="gene ID" value="EJB05_14370"/>
</dbReference>
<organism evidence="2 3">
    <name type="scientific">Eragrostis curvula</name>
    <name type="common">weeping love grass</name>
    <dbReference type="NCBI Taxonomy" id="38414"/>
    <lineage>
        <taxon>Eukaryota</taxon>
        <taxon>Viridiplantae</taxon>
        <taxon>Streptophyta</taxon>
        <taxon>Embryophyta</taxon>
        <taxon>Tracheophyta</taxon>
        <taxon>Spermatophyta</taxon>
        <taxon>Magnoliopsida</taxon>
        <taxon>Liliopsida</taxon>
        <taxon>Poales</taxon>
        <taxon>Poaceae</taxon>
        <taxon>PACMAD clade</taxon>
        <taxon>Chloridoideae</taxon>
        <taxon>Eragrostideae</taxon>
        <taxon>Eragrostidinae</taxon>
        <taxon>Eragrostis</taxon>
    </lineage>
</organism>
<feature type="compositionally biased region" description="Basic residues" evidence="1">
    <location>
        <begin position="93"/>
        <end position="115"/>
    </location>
</feature>
<feature type="compositionally biased region" description="Low complexity" evidence="1">
    <location>
        <begin position="78"/>
        <end position="92"/>
    </location>
</feature>
<evidence type="ECO:0000256" key="1">
    <source>
        <dbReference type="SAM" id="MobiDB-lite"/>
    </source>
</evidence>
<dbReference type="Proteomes" id="UP000324897">
    <property type="component" value="Chromosome 4"/>
</dbReference>
<evidence type="ECO:0000313" key="2">
    <source>
        <dbReference type="EMBL" id="TVU40887.1"/>
    </source>
</evidence>
<proteinExistence type="predicted"/>
<comment type="caution">
    <text evidence="2">The sequence shown here is derived from an EMBL/GenBank/DDBJ whole genome shotgun (WGS) entry which is preliminary data.</text>
</comment>
<dbReference type="OrthoDB" id="625451at2759"/>
<keyword evidence="3" id="KW-1185">Reference proteome</keyword>
<dbReference type="EMBL" id="RWGY01000007">
    <property type="protein sequence ID" value="TVU40887.1"/>
    <property type="molecule type" value="Genomic_DNA"/>
</dbReference>
<evidence type="ECO:0000313" key="3">
    <source>
        <dbReference type="Proteomes" id="UP000324897"/>
    </source>
</evidence>
<dbReference type="SUPFAM" id="SSF81383">
    <property type="entry name" value="F-box domain"/>
    <property type="match status" value="1"/>
</dbReference>
<dbReference type="PANTHER" id="PTHR32133">
    <property type="entry name" value="OS07G0120400 PROTEIN"/>
    <property type="match status" value="1"/>
</dbReference>
<dbReference type="PANTHER" id="PTHR32133:SF366">
    <property type="entry name" value="OS07G0122900 PROTEIN"/>
    <property type="match status" value="1"/>
</dbReference>
<evidence type="ECO:0008006" key="4">
    <source>
        <dbReference type="Google" id="ProtNLM"/>
    </source>
</evidence>
<accession>A0A5J9VZ32</accession>
<gene>
    <name evidence="2" type="ORF">EJB05_14370</name>
</gene>
<reference evidence="2 3" key="1">
    <citation type="journal article" date="2019" name="Sci. Rep.">
        <title>A high-quality genome of Eragrostis curvula grass provides insights into Poaceae evolution and supports new strategies to enhance forage quality.</title>
        <authorList>
            <person name="Carballo J."/>
            <person name="Santos B.A.C.M."/>
            <person name="Zappacosta D."/>
            <person name="Garbus I."/>
            <person name="Selva J.P."/>
            <person name="Gallo C.A."/>
            <person name="Diaz A."/>
            <person name="Albertini E."/>
            <person name="Caccamo M."/>
            <person name="Echenique V."/>
        </authorList>
    </citation>
    <scope>NUCLEOTIDE SEQUENCE [LARGE SCALE GENOMIC DNA]</scope>
    <source>
        <strain evidence="3">cv. Victoria</strain>
        <tissue evidence="2">Leaf</tissue>
    </source>
</reference>
<feature type="region of interest" description="Disordered" evidence="1">
    <location>
        <begin position="78"/>
        <end position="122"/>
    </location>
</feature>
<dbReference type="AlphaFoldDB" id="A0A5J9VZ32"/>
<protein>
    <recommendedName>
        <fullName evidence="4">F-box domain-containing protein</fullName>
    </recommendedName>
</protein>